<dbReference type="AlphaFoldDB" id="A0A4Y2THG2"/>
<proteinExistence type="predicted"/>
<gene>
    <name evidence="1" type="ORF">AVEN_105915_1</name>
</gene>
<comment type="caution">
    <text evidence="1">The sequence shown here is derived from an EMBL/GenBank/DDBJ whole genome shotgun (WGS) entry which is preliminary data.</text>
</comment>
<evidence type="ECO:0000313" key="1">
    <source>
        <dbReference type="EMBL" id="GBO00059.1"/>
    </source>
</evidence>
<organism evidence="1 2">
    <name type="scientific">Araneus ventricosus</name>
    <name type="common">Orbweaver spider</name>
    <name type="synonym">Epeira ventricosa</name>
    <dbReference type="NCBI Taxonomy" id="182803"/>
    <lineage>
        <taxon>Eukaryota</taxon>
        <taxon>Metazoa</taxon>
        <taxon>Ecdysozoa</taxon>
        <taxon>Arthropoda</taxon>
        <taxon>Chelicerata</taxon>
        <taxon>Arachnida</taxon>
        <taxon>Araneae</taxon>
        <taxon>Araneomorphae</taxon>
        <taxon>Entelegynae</taxon>
        <taxon>Araneoidea</taxon>
        <taxon>Araneidae</taxon>
        <taxon>Araneus</taxon>
    </lineage>
</organism>
<accession>A0A4Y2THG2</accession>
<reference evidence="1 2" key="1">
    <citation type="journal article" date="2019" name="Sci. Rep.">
        <title>Orb-weaving spider Araneus ventricosus genome elucidates the spidroin gene catalogue.</title>
        <authorList>
            <person name="Kono N."/>
            <person name="Nakamura H."/>
            <person name="Ohtoshi R."/>
            <person name="Moran D.A.P."/>
            <person name="Shinohara A."/>
            <person name="Yoshida Y."/>
            <person name="Fujiwara M."/>
            <person name="Mori M."/>
            <person name="Tomita M."/>
            <person name="Arakawa K."/>
        </authorList>
    </citation>
    <scope>NUCLEOTIDE SEQUENCE [LARGE SCALE GENOMIC DNA]</scope>
</reference>
<protein>
    <submittedName>
        <fullName evidence="1">Uncharacterized protein</fullName>
    </submittedName>
</protein>
<name>A0A4Y2THG2_ARAVE</name>
<dbReference type="Proteomes" id="UP000499080">
    <property type="component" value="Unassembled WGS sequence"/>
</dbReference>
<dbReference type="EMBL" id="BGPR01028719">
    <property type="protein sequence ID" value="GBO00059.1"/>
    <property type="molecule type" value="Genomic_DNA"/>
</dbReference>
<keyword evidence="2" id="KW-1185">Reference proteome</keyword>
<sequence>MKPSGTKTKTLPLGHRGPRIRKNHTVLPAGEHPQPTSTTKFLPFSSRCYELVGWVLLAQEPCLAILRHSHLGVVMVLWSQEPCLAILRLAHLGVFNITCSQKPCLATMHQAYLGVFKVWCSQEPCSAILRQAYIGVLKISCSQTYRATDRHNSKMFLYISHRDLKYGDLLKSRGRIFLRLQ</sequence>
<evidence type="ECO:0000313" key="2">
    <source>
        <dbReference type="Proteomes" id="UP000499080"/>
    </source>
</evidence>